<dbReference type="Pfam" id="PF10098">
    <property type="entry name" value="DUF2336"/>
    <property type="match status" value="1"/>
</dbReference>
<dbReference type="EMBL" id="BMMF01000005">
    <property type="protein sequence ID" value="GGK33326.1"/>
    <property type="molecule type" value="Genomic_DNA"/>
</dbReference>
<keyword evidence="2" id="KW-1185">Reference proteome</keyword>
<evidence type="ECO:0000313" key="1">
    <source>
        <dbReference type="EMBL" id="GGK33326.1"/>
    </source>
</evidence>
<protein>
    <recommendedName>
        <fullName evidence="3">DUF2336 domain-containing protein</fullName>
    </recommendedName>
</protein>
<evidence type="ECO:0008006" key="3">
    <source>
        <dbReference type="Google" id="ProtNLM"/>
    </source>
</evidence>
<evidence type="ECO:0000313" key="2">
    <source>
        <dbReference type="Proteomes" id="UP000600449"/>
    </source>
</evidence>
<comment type="caution">
    <text evidence="1">The sequence shown here is derived from an EMBL/GenBank/DDBJ whole genome shotgun (WGS) entry which is preliminary data.</text>
</comment>
<accession>A0A917Q7T2</accession>
<sequence>MHSTRRREKALAAGKIVLMDMLTSLVSDVEDAVANGDPSRRVETLRRMTDLFIEQAPHLADLHVAVFDEVILRLARGIEFRVRVELSERLADMINAPQGVLRDLALDDEIAVARPVLERAARLDEDDLARVAALKSQEHLLALSRRASLSERITDILVDRGDERVVSAVAGNEGALLSERSLVALVEKARGDEDLQTQLEARASLGNEQLRQLVAIAREKARATMRDSLARLDGFSFDTAAFDDAVDGAAEDLARTSSYKALVDDFADAARIVSECAGSGALDEETIAAWVREGRIEDALAAIAHLAQVPTPVVARAYHSNHYDPLLFFLRSLRFGWATFKAFLVAKAGRELTDEVHRSAFAAFQQLSVSTAQRIVRFTAMRERTLEAEAI</sequence>
<gene>
    <name evidence="1" type="ORF">GCM10011322_20070</name>
</gene>
<dbReference type="Proteomes" id="UP000600449">
    <property type="component" value="Unassembled WGS sequence"/>
</dbReference>
<name>A0A917Q7T2_9HYPH</name>
<reference evidence="1 2" key="1">
    <citation type="journal article" date="2014" name="Int. J. Syst. Evol. Microbiol.">
        <title>Complete genome sequence of Corynebacterium casei LMG S-19264T (=DSM 44701T), isolated from a smear-ripened cheese.</title>
        <authorList>
            <consortium name="US DOE Joint Genome Institute (JGI-PGF)"/>
            <person name="Walter F."/>
            <person name="Albersmeier A."/>
            <person name="Kalinowski J."/>
            <person name="Ruckert C."/>
        </authorList>
    </citation>
    <scope>NUCLEOTIDE SEQUENCE [LARGE SCALE GENOMIC DNA]</scope>
    <source>
        <strain evidence="1 2">CGMCC 1.9161</strain>
    </source>
</reference>
<dbReference type="InterPro" id="IPR019285">
    <property type="entry name" value="DUF2336"/>
</dbReference>
<organism evidence="1 2">
    <name type="scientific">Salinarimonas ramus</name>
    <dbReference type="NCBI Taxonomy" id="690164"/>
    <lineage>
        <taxon>Bacteria</taxon>
        <taxon>Pseudomonadati</taxon>
        <taxon>Pseudomonadota</taxon>
        <taxon>Alphaproteobacteria</taxon>
        <taxon>Hyphomicrobiales</taxon>
        <taxon>Salinarimonadaceae</taxon>
        <taxon>Salinarimonas</taxon>
    </lineage>
</organism>
<dbReference type="AlphaFoldDB" id="A0A917Q7T2"/>
<proteinExistence type="predicted"/>